<dbReference type="HOGENOM" id="CLU_882044_0_0_7"/>
<dbReference type="STRING" id="573370.DMR_10190"/>
<dbReference type="AlphaFoldDB" id="C4XKX1"/>
<dbReference type="eggNOG" id="ENOG5031F42">
    <property type="taxonomic scope" value="Bacteria"/>
</dbReference>
<keyword evidence="2" id="KW-1185">Reference proteome</keyword>
<evidence type="ECO:0000313" key="2">
    <source>
        <dbReference type="Proteomes" id="UP000009071"/>
    </source>
</evidence>
<dbReference type="RefSeq" id="WP_012750581.1">
    <property type="nucleotide sequence ID" value="NC_012796.1"/>
</dbReference>
<protein>
    <submittedName>
        <fullName evidence="1">Uncharacterized protein</fullName>
    </submittedName>
</protein>
<dbReference type="OrthoDB" id="5444525at2"/>
<organism evidence="1 2">
    <name type="scientific">Solidesulfovibrio magneticus (strain ATCC 700980 / DSM 13731 / RS-1)</name>
    <name type="common">Desulfovibrio magneticus</name>
    <dbReference type="NCBI Taxonomy" id="573370"/>
    <lineage>
        <taxon>Bacteria</taxon>
        <taxon>Pseudomonadati</taxon>
        <taxon>Thermodesulfobacteriota</taxon>
        <taxon>Desulfovibrionia</taxon>
        <taxon>Desulfovibrionales</taxon>
        <taxon>Desulfovibrionaceae</taxon>
        <taxon>Solidesulfovibrio</taxon>
    </lineage>
</organism>
<dbReference type="KEGG" id="dma:DMR_10190"/>
<evidence type="ECO:0000313" key="1">
    <source>
        <dbReference type="EMBL" id="BAH74510.1"/>
    </source>
</evidence>
<name>C4XKX1_SOLM1</name>
<proteinExistence type="predicted"/>
<gene>
    <name evidence="1" type="ordered locus">DMR_10190</name>
</gene>
<reference evidence="1 2" key="1">
    <citation type="journal article" date="2009" name="Genome Res.">
        <title>Whole genome sequence of Desulfovibrio magneticus strain RS-1 revealed common gene clusters in magnetotactic bacteria.</title>
        <authorList>
            <person name="Nakazawa H."/>
            <person name="Arakaki A."/>
            <person name="Narita-Yamada S."/>
            <person name="Yashiro I."/>
            <person name="Jinno K."/>
            <person name="Aoki N."/>
            <person name="Tsuruyama A."/>
            <person name="Okamura Y."/>
            <person name="Tanikawa S."/>
            <person name="Fujita N."/>
            <person name="Takeyama H."/>
            <person name="Matsunaga T."/>
        </authorList>
    </citation>
    <scope>NUCLEOTIDE SEQUENCE [LARGE SCALE GENOMIC DNA]</scope>
    <source>
        <strain evidence="2">ATCC 700980 / DSM 13731 / RS-1</strain>
    </source>
</reference>
<sequence>MKTKLSKIIVDDIDRLKRVAFWYWEYMRRNPLYRRYCAVIERYNDYFKSLGVFDYMESREYLEEMTSHASGHNDYHDLAHSPFRIRLDNEFGKEAGMKYFKYGFLSYGYEKNFGRIYKHYSSGLDTNEALEKIISGEDVNFSVKGHSDISALVKLNGSWMISIDEMTPKNYLYNLEKSNSITIDPKAILGNPTKVGLEVHALNMINKAVESLFSKQHIDEETLQSVYKLSLSGKHINSSDTMRLAMLWLWDKAHDQDGGKSASFETVYQLLKDKINASGMLDGAWEQIFTRRKRIAGYYEVTDFCIQNHTITPLNK</sequence>
<dbReference type="Proteomes" id="UP000009071">
    <property type="component" value="Chromosome"/>
</dbReference>
<accession>C4XKX1</accession>
<dbReference type="EMBL" id="AP010904">
    <property type="protein sequence ID" value="BAH74510.1"/>
    <property type="molecule type" value="Genomic_DNA"/>
</dbReference>